<protein>
    <recommendedName>
        <fullName evidence="4">THUMP domain-containing protein</fullName>
    </recommendedName>
</protein>
<evidence type="ECO:0000313" key="5">
    <source>
        <dbReference type="Ensembl" id="ENSELUP00000002370.2"/>
    </source>
</evidence>
<comment type="similarity">
    <text evidence="1">Belongs to the methyltransferase superfamily.</text>
</comment>
<dbReference type="Ensembl" id="ENSELUT00000015828.3">
    <property type="protein sequence ID" value="ENSELUP00000002370.2"/>
    <property type="gene ID" value="ENSELUG00000003735.3"/>
</dbReference>
<reference evidence="6" key="1">
    <citation type="journal article" date="2014" name="PLoS ONE">
        <title>The genome and linkage map of the northern pike (Esox lucius): conserved synteny revealed between the salmonid sister group and the Neoteleostei.</title>
        <authorList>
            <person name="Rondeau E.B."/>
            <person name="Minkley D.R."/>
            <person name="Leong J.S."/>
            <person name="Messmer A.M."/>
            <person name="Jantzen J.R."/>
            <person name="von Schalburg K.R."/>
            <person name="Lemon C."/>
            <person name="Bird N.H."/>
            <person name="Koop B.F."/>
        </authorList>
    </citation>
    <scope>NUCLEOTIDE SEQUENCE</scope>
</reference>
<reference evidence="5" key="2">
    <citation type="submission" date="2020-02" db="EMBL/GenBank/DDBJ databases">
        <title>Esox lucius (northern pike) genome, fEsoLuc1, primary haplotype.</title>
        <authorList>
            <person name="Myers G."/>
            <person name="Karagic N."/>
            <person name="Meyer A."/>
            <person name="Pippel M."/>
            <person name="Reichard M."/>
            <person name="Winkler S."/>
            <person name="Tracey A."/>
            <person name="Sims Y."/>
            <person name="Howe K."/>
            <person name="Rhie A."/>
            <person name="Formenti G."/>
            <person name="Durbin R."/>
            <person name="Fedrigo O."/>
            <person name="Jarvis E.D."/>
        </authorList>
    </citation>
    <scope>NUCLEOTIDE SEQUENCE [LARGE SCALE GENOMIC DNA]</scope>
</reference>
<gene>
    <name evidence="5" type="primary">THUMPD2</name>
</gene>
<evidence type="ECO:0000313" key="6">
    <source>
        <dbReference type="Proteomes" id="UP000265140"/>
    </source>
</evidence>
<dbReference type="InterPro" id="IPR004114">
    <property type="entry name" value="THUMP_dom"/>
</dbReference>
<proteinExistence type="inferred from homology"/>
<dbReference type="OrthoDB" id="2013972at2759"/>
<dbReference type="AlphaFoldDB" id="A0A3P8XCL3"/>
<dbReference type="GO" id="GO:0016423">
    <property type="term" value="F:tRNA (guanine) methyltransferase activity"/>
    <property type="evidence" value="ECO:0007669"/>
    <property type="project" value="TreeGrafter"/>
</dbReference>
<dbReference type="Pfam" id="PF02926">
    <property type="entry name" value="THUMP"/>
    <property type="match status" value="1"/>
</dbReference>
<reference evidence="5" key="4">
    <citation type="submission" date="2025-09" db="UniProtKB">
        <authorList>
            <consortium name="Ensembl"/>
        </authorList>
    </citation>
    <scope>IDENTIFICATION</scope>
</reference>
<dbReference type="InterPro" id="IPR029063">
    <property type="entry name" value="SAM-dependent_MTases_sf"/>
</dbReference>
<dbReference type="PANTHER" id="PTHR14911">
    <property type="entry name" value="THUMP DOMAIN-CONTAINING"/>
    <property type="match status" value="1"/>
</dbReference>
<evidence type="ECO:0000256" key="1">
    <source>
        <dbReference type="ARBA" id="ARBA00008361"/>
    </source>
</evidence>
<dbReference type="Gene3D" id="3.30.2130.30">
    <property type="match status" value="1"/>
</dbReference>
<dbReference type="GeneTree" id="ENSGT00530000063557"/>
<keyword evidence="2" id="KW-0489">Methyltransferase</keyword>
<dbReference type="SUPFAM" id="SSF53335">
    <property type="entry name" value="S-adenosyl-L-methionine-dependent methyltransferases"/>
    <property type="match status" value="1"/>
</dbReference>
<dbReference type="Proteomes" id="UP000265140">
    <property type="component" value="Chromosome 6"/>
</dbReference>
<evidence type="ECO:0000256" key="3">
    <source>
        <dbReference type="SAM" id="MobiDB-lite"/>
    </source>
</evidence>
<dbReference type="SUPFAM" id="SSF143437">
    <property type="entry name" value="THUMP domain-like"/>
    <property type="match status" value="1"/>
</dbReference>
<evidence type="ECO:0000259" key="4">
    <source>
        <dbReference type="SMART" id="SM00981"/>
    </source>
</evidence>
<keyword evidence="2" id="KW-0808">Transferase</keyword>
<dbReference type="FunFam" id="3.40.50.150:FF:000073">
    <property type="entry name" value="THUMP domain containing 3"/>
    <property type="match status" value="1"/>
</dbReference>
<feature type="domain" description="THUMP" evidence="4">
    <location>
        <begin position="178"/>
        <end position="273"/>
    </location>
</feature>
<dbReference type="CDD" id="cd11715">
    <property type="entry name" value="THUMP_AdoMetMT"/>
    <property type="match status" value="1"/>
</dbReference>
<dbReference type="InterPro" id="IPR000241">
    <property type="entry name" value="RlmKL-like_Mtase"/>
</dbReference>
<evidence type="ECO:0000256" key="2">
    <source>
        <dbReference type="ARBA" id="ARBA00022603"/>
    </source>
</evidence>
<dbReference type="Gene3D" id="3.40.50.150">
    <property type="entry name" value="Vaccinia Virus protein VP39"/>
    <property type="match status" value="1"/>
</dbReference>
<organism evidence="5 6">
    <name type="scientific">Esox lucius</name>
    <name type="common">Northern pike</name>
    <dbReference type="NCBI Taxonomy" id="8010"/>
    <lineage>
        <taxon>Eukaryota</taxon>
        <taxon>Metazoa</taxon>
        <taxon>Chordata</taxon>
        <taxon>Craniata</taxon>
        <taxon>Vertebrata</taxon>
        <taxon>Euteleostomi</taxon>
        <taxon>Actinopterygii</taxon>
        <taxon>Neopterygii</taxon>
        <taxon>Teleostei</taxon>
        <taxon>Protacanthopterygii</taxon>
        <taxon>Esociformes</taxon>
        <taxon>Esocidae</taxon>
        <taxon>Esox</taxon>
    </lineage>
</organism>
<sequence length="522" mass="57472">MNNSNCQPCALKFYCTAGNGMEYFLLQEVKTKLAAQDVDHIPGKVFFTTTFGVEHVRELKSAERLFLLLKRYVPLSPRTAMTAPEIHSRLMGDGSDWTRAVLSWKQLQRELTRSDQTASMVLAGRKRKRKEEEEGAVEGSPPDKPNVTPKRALVGESQEIGLRKDHLSSTEDCESGNCVGGDTAEVDDIDCDRDGGLQSDAGGRFSHQAPPVSFRVSCRCSGALSRRFTPQDVSRILGTAASRQLGWRVDLRRPDLEVNVYISDDHCVLGIPLLSLPLANRSYMKITGLRSTVAWAMASLSDVKPGSRVLDPMCGVGTILLEAAHEYQDAFFMGMDIDESQLFKACQNVEFAKLRDQMQLLQASCKDIPLPSSSVDAIVCDVPFGKKFGSKTDMVASLPVIVNEMERVLRVGGTLVLLLSPQLSCLLKKIITLQPVPSHTQEEDPGLGGGMDLFQSLQPQSYHRTGPFVRSILRQALSTNLKWASHHFPIKDYGLGFGGTDSHPHCFTLGCKPSLCMLKVLV</sequence>
<dbReference type="GO" id="GO:0030488">
    <property type="term" value="P:tRNA methylation"/>
    <property type="evidence" value="ECO:0007669"/>
    <property type="project" value="TreeGrafter"/>
</dbReference>
<dbReference type="PANTHER" id="PTHR14911:SF1">
    <property type="entry name" value="THUMP DOMAIN-CONTAINING PROTEIN 2"/>
    <property type="match status" value="1"/>
</dbReference>
<dbReference type="CDD" id="cd02440">
    <property type="entry name" value="AdoMet_MTases"/>
    <property type="match status" value="1"/>
</dbReference>
<name>A0A3P8XCL3_ESOLU</name>
<keyword evidence="6" id="KW-1185">Reference proteome</keyword>
<dbReference type="GO" id="GO:0003723">
    <property type="term" value="F:RNA binding"/>
    <property type="evidence" value="ECO:0007669"/>
    <property type="project" value="InterPro"/>
</dbReference>
<dbReference type="GO" id="GO:0043527">
    <property type="term" value="C:tRNA methyltransferase complex"/>
    <property type="evidence" value="ECO:0007669"/>
    <property type="project" value="UniProtKB-ARBA"/>
</dbReference>
<accession>A0A3P8XCL3</accession>
<dbReference type="SMART" id="SM00981">
    <property type="entry name" value="THUMP"/>
    <property type="match status" value="1"/>
</dbReference>
<feature type="region of interest" description="Disordered" evidence="3">
    <location>
        <begin position="115"/>
        <end position="157"/>
    </location>
</feature>
<dbReference type="Pfam" id="PF01170">
    <property type="entry name" value="UPF0020"/>
    <property type="match status" value="1"/>
</dbReference>
<reference evidence="5" key="3">
    <citation type="submission" date="2025-08" db="UniProtKB">
        <authorList>
            <consortium name="Ensembl"/>
        </authorList>
    </citation>
    <scope>IDENTIFICATION</scope>
</reference>
<dbReference type="Bgee" id="ENSELUG00000003735">
    <property type="expression patterns" value="Expressed in muscle tissue and 14 other cell types or tissues"/>
</dbReference>